<dbReference type="OrthoDB" id="552115at2759"/>
<evidence type="ECO:0000256" key="7">
    <source>
        <dbReference type="RuleBase" id="RU003796"/>
    </source>
</evidence>
<dbReference type="InterPro" id="IPR037241">
    <property type="entry name" value="E2F-DP_heterodim"/>
</dbReference>
<dbReference type="PANTHER" id="PTHR12548">
    <property type="entry name" value="TRANSCRIPTION FACTOR DP"/>
    <property type="match status" value="1"/>
</dbReference>
<sequence>MEQYQLTNGQEWNAARPATIQQATLNGQPVLLQIVNPGDQNGTATGQVINQVLPVATKIETPKKRPIEATYNVVPASRTIEVASAITSQTLNRSGGLNSSVLSQASNGNVSFHDLNGPAAKRARLARGGLRICAKDVCDKVFEKGRTTYFEVANEIVGDSLGTGDVDEKNLKRRVYDALNVLMALNIVHKERNKEKTISWVGLPTSGNSEQKSHLQTEKLTLQRRVKHKEGVLKELLLQHVAFKRLLERNRRNEDEKEKKHSKAVVQLPFIVVNMSRETKIDCSISEDQFEYHIKFNKCFELHDELEILKERLLGLADPQNAELMLPKKLQHYLSSEPQMGGSSSLSASLTSRLSSNHSIASDSTTMNSSNNEHNVELVEICEIPEIANVVKTETVETSRSSD</sequence>
<evidence type="ECO:0008006" key="12">
    <source>
        <dbReference type="Google" id="ProtNLM"/>
    </source>
</evidence>
<dbReference type="SUPFAM" id="SSF46785">
    <property type="entry name" value="Winged helix' DNA-binding domain"/>
    <property type="match status" value="1"/>
</dbReference>
<reference evidence="10" key="1">
    <citation type="journal article" date="2010" name="Science">
        <title>Plasticity of animal genome architecture unmasked by rapid evolution of a pelagic tunicate.</title>
        <authorList>
            <person name="Denoeud F."/>
            <person name="Henriet S."/>
            <person name="Mungpakdee S."/>
            <person name="Aury J.M."/>
            <person name="Da Silva C."/>
            <person name="Brinkmann H."/>
            <person name="Mikhaleva J."/>
            <person name="Olsen L.C."/>
            <person name="Jubin C."/>
            <person name="Canestro C."/>
            <person name="Bouquet J.M."/>
            <person name="Danks G."/>
            <person name="Poulain J."/>
            <person name="Campsteijn C."/>
            <person name="Adamski M."/>
            <person name="Cross I."/>
            <person name="Yadetie F."/>
            <person name="Muffato M."/>
            <person name="Louis A."/>
            <person name="Butcher S."/>
            <person name="Tsagkogeorga G."/>
            <person name="Konrad A."/>
            <person name="Singh S."/>
            <person name="Jensen M.F."/>
            <person name="Cong E.H."/>
            <person name="Eikeseth-Otteraa H."/>
            <person name="Noel B."/>
            <person name="Anthouard V."/>
            <person name="Porcel B.M."/>
            <person name="Kachouri-Lafond R."/>
            <person name="Nishino A."/>
            <person name="Ugolini M."/>
            <person name="Chourrout P."/>
            <person name="Nishida H."/>
            <person name="Aasland R."/>
            <person name="Huzurbazar S."/>
            <person name="Westhof E."/>
            <person name="Delsuc F."/>
            <person name="Lehrach H."/>
            <person name="Reinhardt R."/>
            <person name="Weissenbach J."/>
            <person name="Roy S.W."/>
            <person name="Artiguenave F."/>
            <person name="Postlethwait J.H."/>
            <person name="Manak J.R."/>
            <person name="Thompson E.M."/>
            <person name="Jaillon O."/>
            <person name="Du Pasquier L."/>
            <person name="Boudinot P."/>
            <person name="Liberles D.A."/>
            <person name="Volff J.N."/>
            <person name="Philippe H."/>
            <person name="Lenhard B."/>
            <person name="Roest Crollius H."/>
            <person name="Wincker P."/>
            <person name="Chourrout D."/>
        </authorList>
    </citation>
    <scope>NUCLEOTIDE SEQUENCE [LARGE SCALE GENOMIC DNA]</scope>
</reference>
<evidence type="ECO:0000256" key="6">
    <source>
        <dbReference type="ARBA" id="ARBA00023242"/>
    </source>
</evidence>
<comment type="subcellular location">
    <subcellularLocation>
        <location evidence="1 7">Nucleus</location>
    </subcellularLocation>
</comment>
<evidence type="ECO:0000313" key="11">
    <source>
        <dbReference type="Proteomes" id="UP000001307"/>
    </source>
</evidence>
<dbReference type="Proteomes" id="UP000001307">
    <property type="component" value="Unassembled WGS sequence"/>
</dbReference>
<gene>
    <name evidence="10" type="ORF">GSOID_T00000525001</name>
</gene>
<dbReference type="InterPro" id="IPR036390">
    <property type="entry name" value="WH_DNA-bd_sf"/>
</dbReference>
<keyword evidence="5 7" id="KW-0804">Transcription</keyword>
<dbReference type="CDD" id="cd14458">
    <property type="entry name" value="DP_DD"/>
    <property type="match status" value="1"/>
</dbReference>
<dbReference type="InParanoid" id="E4WRZ5"/>
<keyword evidence="3 7" id="KW-0805">Transcription regulation</keyword>
<dbReference type="SMART" id="SM01138">
    <property type="entry name" value="DP"/>
    <property type="match status" value="1"/>
</dbReference>
<dbReference type="GO" id="GO:0000981">
    <property type="term" value="F:DNA-binding transcription factor activity, RNA polymerase II-specific"/>
    <property type="evidence" value="ECO:0007669"/>
    <property type="project" value="TreeGrafter"/>
</dbReference>
<evidence type="ECO:0000313" key="10">
    <source>
        <dbReference type="EMBL" id="CBY20527.1"/>
    </source>
</evidence>
<keyword evidence="4 7" id="KW-0238">DNA-binding</keyword>
<keyword evidence="6 7" id="KW-0539">Nucleus</keyword>
<dbReference type="InterPro" id="IPR014889">
    <property type="entry name" value="Transc_factor_DP_C"/>
</dbReference>
<name>E4WRZ5_OIKDI</name>
<evidence type="ECO:0000256" key="5">
    <source>
        <dbReference type="ARBA" id="ARBA00023163"/>
    </source>
</evidence>
<dbReference type="AlphaFoldDB" id="E4WRZ5"/>
<feature type="domain" description="Transcription factor DP C-terminal" evidence="8">
    <location>
        <begin position="210"/>
        <end position="345"/>
    </location>
</feature>
<dbReference type="GO" id="GO:0000977">
    <property type="term" value="F:RNA polymerase II transcription regulatory region sequence-specific DNA binding"/>
    <property type="evidence" value="ECO:0007669"/>
    <property type="project" value="TreeGrafter"/>
</dbReference>
<dbReference type="SMART" id="SM01372">
    <property type="entry name" value="E2F_TDP"/>
    <property type="match status" value="1"/>
</dbReference>
<dbReference type="Pfam" id="PF02319">
    <property type="entry name" value="WHD_E2F_TDP"/>
    <property type="match status" value="1"/>
</dbReference>
<organism evidence="10">
    <name type="scientific">Oikopleura dioica</name>
    <name type="common">Tunicate</name>
    <dbReference type="NCBI Taxonomy" id="34765"/>
    <lineage>
        <taxon>Eukaryota</taxon>
        <taxon>Metazoa</taxon>
        <taxon>Chordata</taxon>
        <taxon>Tunicata</taxon>
        <taxon>Appendicularia</taxon>
        <taxon>Copelata</taxon>
        <taxon>Oikopleuridae</taxon>
        <taxon>Oikopleura</taxon>
    </lineage>
</organism>
<feature type="domain" description="E2F/DP family winged-helix DNA-binding" evidence="9">
    <location>
        <begin position="127"/>
        <end position="202"/>
    </location>
</feature>
<dbReference type="InterPro" id="IPR038168">
    <property type="entry name" value="TF_DP_C_sf"/>
</dbReference>
<comment type="similarity">
    <text evidence="2 7">Belongs to the E2F/DP family.</text>
</comment>
<dbReference type="InterPro" id="IPR015648">
    <property type="entry name" value="Transcrpt_fac_DP"/>
</dbReference>
<dbReference type="InterPro" id="IPR003316">
    <property type="entry name" value="E2F_WHTH_DNA-bd_dom"/>
</dbReference>
<dbReference type="Gene3D" id="1.10.10.10">
    <property type="entry name" value="Winged helix-like DNA-binding domain superfamily/Winged helix DNA-binding domain"/>
    <property type="match status" value="1"/>
</dbReference>
<dbReference type="GO" id="GO:0005634">
    <property type="term" value="C:nucleus"/>
    <property type="evidence" value="ECO:0007669"/>
    <property type="project" value="UniProtKB-SubCell"/>
</dbReference>
<dbReference type="Gene3D" id="1.20.140.80">
    <property type="entry name" value="Transcription factor DP"/>
    <property type="match status" value="1"/>
</dbReference>
<dbReference type="InterPro" id="IPR036388">
    <property type="entry name" value="WH-like_DNA-bd_sf"/>
</dbReference>
<evidence type="ECO:0000256" key="2">
    <source>
        <dbReference type="ARBA" id="ARBA00010940"/>
    </source>
</evidence>
<dbReference type="GO" id="GO:0051726">
    <property type="term" value="P:regulation of cell cycle"/>
    <property type="evidence" value="ECO:0007669"/>
    <property type="project" value="InterPro"/>
</dbReference>
<dbReference type="SUPFAM" id="SSF144074">
    <property type="entry name" value="E2F-DP heterodimerization region"/>
    <property type="match status" value="1"/>
</dbReference>
<dbReference type="EMBL" id="FN653015">
    <property type="protein sequence ID" value="CBY20527.1"/>
    <property type="molecule type" value="Genomic_DNA"/>
</dbReference>
<proteinExistence type="inferred from homology"/>
<evidence type="ECO:0000256" key="3">
    <source>
        <dbReference type="ARBA" id="ARBA00023015"/>
    </source>
</evidence>
<evidence type="ECO:0000256" key="1">
    <source>
        <dbReference type="ARBA" id="ARBA00004123"/>
    </source>
</evidence>
<dbReference type="Pfam" id="PF08781">
    <property type="entry name" value="DP"/>
    <property type="match status" value="1"/>
</dbReference>
<dbReference type="GO" id="GO:0005667">
    <property type="term" value="C:transcription regulator complex"/>
    <property type="evidence" value="ECO:0007669"/>
    <property type="project" value="InterPro"/>
</dbReference>
<evidence type="ECO:0000259" key="8">
    <source>
        <dbReference type="SMART" id="SM01138"/>
    </source>
</evidence>
<accession>E4WRZ5</accession>
<evidence type="ECO:0000256" key="4">
    <source>
        <dbReference type="ARBA" id="ARBA00023125"/>
    </source>
</evidence>
<evidence type="ECO:0000259" key="9">
    <source>
        <dbReference type="SMART" id="SM01372"/>
    </source>
</evidence>
<dbReference type="PANTHER" id="PTHR12548:SF9">
    <property type="entry name" value="TRANSCRIPTION FACTOR DP"/>
    <property type="match status" value="1"/>
</dbReference>
<protein>
    <recommendedName>
        <fullName evidence="12">Transcription factor Dp-1</fullName>
    </recommendedName>
</protein>
<keyword evidence="11" id="KW-1185">Reference proteome</keyword>